<sequence length="386" mass="41332">MVAHQALSGNASPRLATMHSPPSGGYSTLVPGNTEEEPTATAACVVLNLKEASDEVEVGADEVCEEFGSVDDASSSFLSCVSNLEAETGSGQDLLLKSAQEDTAVRADDSRPIPESPVASRRIPSKGEGFDRVQELFFGTTSGMEDPLEQTDSERVHCSTGSSPCDGSSLTDAVNSGADERGDEIALENNLRSCSVAANDEADGADSEGSPKEEPNDADSDADSIITNPFEETSTSVVPYYAEEDILDDGYFDPSLGWGDDEIAEEYADEGDVSDAGSSNSKLSHTGLERQSWSRHSYIGPDGLMDTYNGRVKRSGAQSGYLHQCTWQGWLHEEDQPPSAGPILALTTPDLEVRYLDDPAEYDGTDRRHASWFRTPFPVPPRTNDA</sequence>
<name>A0AAN6WKZ0_9PEZI</name>
<accession>A0AAN6WKZ0</accession>
<keyword evidence="3" id="KW-1185">Reference proteome</keyword>
<reference evidence="2" key="1">
    <citation type="journal article" date="2023" name="Mol. Phylogenet. Evol.">
        <title>Genome-scale phylogeny and comparative genomics of the fungal order Sordariales.</title>
        <authorList>
            <person name="Hensen N."/>
            <person name="Bonometti L."/>
            <person name="Westerberg I."/>
            <person name="Brannstrom I.O."/>
            <person name="Guillou S."/>
            <person name="Cros-Aarteil S."/>
            <person name="Calhoun S."/>
            <person name="Haridas S."/>
            <person name="Kuo A."/>
            <person name="Mondo S."/>
            <person name="Pangilinan J."/>
            <person name="Riley R."/>
            <person name="LaButti K."/>
            <person name="Andreopoulos B."/>
            <person name="Lipzen A."/>
            <person name="Chen C."/>
            <person name="Yan M."/>
            <person name="Daum C."/>
            <person name="Ng V."/>
            <person name="Clum A."/>
            <person name="Steindorff A."/>
            <person name="Ohm R.A."/>
            <person name="Martin F."/>
            <person name="Silar P."/>
            <person name="Natvig D.O."/>
            <person name="Lalanne C."/>
            <person name="Gautier V."/>
            <person name="Ament-Velasquez S.L."/>
            <person name="Kruys A."/>
            <person name="Hutchinson M.I."/>
            <person name="Powell A.J."/>
            <person name="Barry K."/>
            <person name="Miller A.N."/>
            <person name="Grigoriev I.V."/>
            <person name="Debuchy R."/>
            <person name="Gladieux P."/>
            <person name="Hiltunen Thoren M."/>
            <person name="Johannesson H."/>
        </authorList>
    </citation>
    <scope>NUCLEOTIDE SEQUENCE</scope>
    <source>
        <strain evidence="2">PSN309</strain>
    </source>
</reference>
<dbReference type="EMBL" id="MU864519">
    <property type="protein sequence ID" value="KAK4183855.1"/>
    <property type="molecule type" value="Genomic_DNA"/>
</dbReference>
<evidence type="ECO:0000313" key="3">
    <source>
        <dbReference type="Proteomes" id="UP001302126"/>
    </source>
</evidence>
<organism evidence="2 3">
    <name type="scientific">Podospora australis</name>
    <dbReference type="NCBI Taxonomy" id="1536484"/>
    <lineage>
        <taxon>Eukaryota</taxon>
        <taxon>Fungi</taxon>
        <taxon>Dikarya</taxon>
        <taxon>Ascomycota</taxon>
        <taxon>Pezizomycotina</taxon>
        <taxon>Sordariomycetes</taxon>
        <taxon>Sordariomycetidae</taxon>
        <taxon>Sordariales</taxon>
        <taxon>Podosporaceae</taxon>
        <taxon>Podospora</taxon>
    </lineage>
</organism>
<reference evidence="2" key="2">
    <citation type="submission" date="2023-05" db="EMBL/GenBank/DDBJ databases">
        <authorList>
            <consortium name="Lawrence Berkeley National Laboratory"/>
            <person name="Steindorff A."/>
            <person name="Hensen N."/>
            <person name="Bonometti L."/>
            <person name="Westerberg I."/>
            <person name="Brannstrom I.O."/>
            <person name="Guillou S."/>
            <person name="Cros-Aarteil S."/>
            <person name="Calhoun S."/>
            <person name="Haridas S."/>
            <person name="Kuo A."/>
            <person name="Mondo S."/>
            <person name="Pangilinan J."/>
            <person name="Riley R."/>
            <person name="Labutti K."/>
            <person name="Andreopoulos B."/>
            <person name="Lipzen A."/>
            <person name="Chen C."/>
            <person name="Yanf M."/>
            <person name="Daum C."/>
            <person name="Ng V."/>
            <person name="Clum A."/>
            <person name="Ohm R."/>
            <person name="Martin F."/>
            <person name="Silar P."/>
            <person name="Natvig D."/>
            <person name="Lalanne C."/>
            <person name="Gautier V."/>
            <person name="Ament-Velasquez S.L."/>
            <person name="Kruys A."/>
            <person name="Hutchinson M.I."/>
            <person name="Powell A.J."/>
            <person name="Barry K."/>
            <person name="Miller A.N."/>
            <person name="Grigoriev I.V."/>
            <person name="Debuchy R."/>
            <person name="Gladieux P."/>
            <person name="Thoren M.H."/>
            <person name="Johannesson H."/>
        </authorList>
    </citation>
    <scope>NUCLEOTIDE SEQUENCE</scope>
    <source>
        <strain evidence="2">PSN309</strain>
    </source>
</reference>
<feature type="region of interest" description="Disordered" evidence="1">
    <location>
        <begin position="252"/>
        <end position="300"/>
    </location>
</feature>
<feature type="compositionally biased region" description="Polar residues" evidence="1">
    <location>
        <begin position="276"/>
        <end position="295"/>
    </location>
</feature>
<feature type="compositionally biased region" description="Polar residues" evidence="1">
    <location>
        <begin position="159"/>
        <end position="174"/>
    </location>
</feature>
<proteinExistence type="predicted"/>
<dbReference type="AlphaFoldDB" id="A0AAN6WKZ0"/>
<evidence type="ECO:0000313" key="2">
    <source>
        <dbReference type="EMBL" id="KAK4183855.1"/>
    </source>
</evidence>
<dbReference type="Proteomes" id="UP001302126">
    <property type="component" value="Unassembled WGS sequence"/>
</dbReference>
<comment type="caution">
    <text evidence="2">The sequence shown here is derived from an EMBL/GenBank/DDBJ whole genome shotgun (WGS) entry which is preliminary data.</text>
</comment>
<protein>
    <submittedName>
        <fullName evidence="2">Uncharacterized protein</fullName>
    </submittedName>
</protein>
<feature type="region of interest" description="Disordered" evidence="1">
    <location>
        <begin position="142"/>
        <end position="237"/>
    </location>
</feature>
<evidence type="ECO:0000256" key="1">
    <source>
        <dbReference type="SAM" id="MobiDB-lite"/>
    </source>
</evidence>
<gene>
    <name evidence="2" type="ORF">QBC35DRAFT_82682</name>
</gene>
<feature type="compositionally biased region" description="Polar residues" evidence="1">
    <location>
        <begin position="225"/>
        <end position="237"/>
    </location>
</feature>
<feature type="region of interest" description="Disordered" evidence="1">
    <location>
        <begin position="1"/>
        <end position="34"/>
    </location>
</feature>
<feature type="compositionally biased region" description="Acidic residues" evidence="1">
    <location>
        <begin position="259"/>
        <end position="273"/>
    </location>
</feature>
<feature type="region of interest" description="Disordered" evidence="1">
    <location>
        <begin position="104"/>
        <end position="125"/>
    </location>
</feature>